<feature type="transmembrane region" description="Helical" evidence="6">
    <location>
        <begin position="219"/>
        <end position="238"/>
    </location>
</feature>
<evidence type="ECO:0000313" key="7">
    <source>
        <dbReference type="EMBL" id="GGL07623.1"/>
    </source>
</evidence>
<reference evidence="7" key="2">
    <citation type="submission" date="2020-09" db="EMBL/GenBank/DDBJ databases">
        <authorList>
            <person name="Sun Q."/>
            <person name="Ohkuma M."/>
        </authorList>
    </citation>
    <scope>NUCLEOTIDE SEQUENCE</scope>
    <source>
        <strain evidence="7">JCM 13064</strain>
    </source>
</reference>
<reference evidence="7" key="1">
    <citation type="journal article" date="2014" name="Int. J. Syst. Evol. Microbiol.">
        <title>Complete genome sequence of Corynebacterium casei LMG S-19264T (=DSM 44701T), isolated from a smear-ripened cheese.</title>
        <authorList>
            <consortium name="US DOE Joint Genome Institute (JGI-PGF)"/>
            <person name="Walter F."/>
            <person name="Albersmeier A."/>
            <person name="Kalinowski J."/>
            <person name="Ruckert C."/>
        </authorList>
    </citation>
    <scope>NUCLEOTIDE SEQUENCE</scope>
    <source>
        <strain evidence="7">JCM 13064</strain>
    </source>
</reference>
<dbReference type="GO" id="GO:0005886">
    <property type="term" value="C:plasma membrane"/>
    <property type="evidence" value="ECO:0007669"/>
    <property type="project" value="UniProtKB-SubCell"/>
</dbReference>
<dbReference type="PANTHER" id="PTHR23513">
    <property type="entry name" value="INTEGRAL MEMBRANE EFFLUX PROTEIN-RELATED"/>
    <property type="match status" value="1"/>
</dbReference>
<feature type="transmembrane region" description="Helical" evidence="6">
    <location>
        <begin position="101"/>
        <end position="120"/>
    </location>
</feature>
<evidence type="ECO:0000256" key="1">
    <source>
        <dbReference type="ARBA" id="ARBA00004651"/>
    </source>
</evidence>
<feature type="transmembrane region" description="Helical" evidence="6">
    <location>
        <begin position="167"/>
        <end position="187"/>
    </location>
</feature>
<dbReference type="InterPro" id="IPR036259">
    <property type="entry name" value="MFS_trans_sf"/>
</dbReference>
<proteinExistence type="predicted"/>
<keyword evidence="3 6" id="KW-0812">Transmembrane</keyword>
<dbReference type="AlphaFoldDB" id="A0A917VQF4"/>
<feature type="transmembrane region" description="Helical" evidence="6">
    <location>
        <begin position="244"/>
        <end position="263"/>
    </location>
</feature>
<feature type="transmembrane region" description="Helical" evidence="6">
    <location>
        <begin position="77"/>
        <end position="95"/>
    </location>
</feature>
<comment type="subcellular location">
    <subcellularLocation>
        <location evidence="1">Cell membrane</location>
        <topology evidence="1">Multi-pass membrane protein</topology>
    </subcellularLocation>
</comment>
<feature type="transmembrane region" description="Helical" evidence="6">
    <location>
        <begin position="361"/>
        <end position="379"/>
    </location>
</feature>
<gene>
    <name evidence="7" type="ORF">GCM10007964_57360</name>
</gene>
<evidence type="ECO:0000256" key="2">
    <source>
        <dbReference type="ARBA" id="ARBA00022475"/>
    </source>
</evidence>
<evidence type="ECO:0000256" key="6">
    <source>
        <dbReference type="SAM" id="Phobius"/>
    </source>
</evidence>
<evidence type="ECO:0000256" key="3">
    <source>
        <dbReference type="ARBA" id="ARBA00022692"/>
    </source>
</evidence>
<keyword evidence="4 6" id="KW-1133">Transmembrane helix</keyword>
<comment type="caution">
    <text evidence="7">The sequence shown here is derived from an EMBL/GenBank/DDBJ whole genome shotgun (WGS) entry which is preliminary data.</text>
</comment>
<sequence>MRTYRELFRTPEFTPLFFATSAQVAAGTMSGLALGSLVYAATRSALLSALSMFGPSFAQLLGATTLLSAVDRLPPRAVLGTIAAVYTVGTAAVAAPGMPLWGRFALVMALGLAGSMGGAVRWGLLSEILPEGGYVLGRSVFNMSVGVMQIAGFAAGGALLAVLSPPAALLTAAGLYLSAVVVIRTGLTRRPPRAAGRPSVRETWRVNTRLWSHAPRRHVYLALWVPNGLVVGCEALYVPYAPDAAGALFVSGALGMLAADTALGRFVPAETRGRLVTPLRLLLAAPYLLFALPLPLPVAVAAVAVASAGFGASLLLQDRLVALTPGEMRGQALGLHSSGMMAMQAIGASLAGLTAQFVPPGTAMVLMAGASLAVTIALTPRLRASAGVREPAAAGSAAPAGTTRAG</sequence>
<dbReference type="EMBL" id="BMNT01000036">
    <property type="protein sequence ID" value="GGL07623.1"/>
    <property type="molecule type" value="Genomic_DNA"/>
</dbReference>
<feature type="transmembrane region" description="Helical" evidence="6">
    <location>
        <begin position="140"/>
        <end position="161"/>
    </location>
</feature>
<dbReference type="SUPFAM" id="SSF103473">
    <property type="entry name" value="MFS general substrate transporter"/>
    <property type="match status" value="1"/>
</dbReference>
<accession>A0A917VQF4</accession>
<feature type="transmembrane region" description="Helical" evidence="6">
    <location>
        <begin position="298"/>
        <end position="316"/>
    </location>
</feature>
<keyword evidence="5 6" id="KW-0472">Membrane</keyword>
<evidence type="ECO:0000313" key="8">
    <source>
        <dbReference type="Proteomes" id="UP000645217"/>
    </source>
</evidence>
<feature type="transmembrane region" description="Helical" evidence="6">
    <location>
        <begin position="45"/>
        <end position="70"/>
    </location>
</feature>
<name>A0A917VQF4_9ACTN</name>
<dbReference type="RefSeq" id="WP_189166157.1">
    <property type="nucleotide sequence ID" value="NZ_BMNT01000036.1"/>
</dbReference>
<dbReference type="Proteomes" id="UP000645217">
    <property type="component" value="Unassembled WGS sequence"/>
</dbReference>
<keyword evidence="8" id="KW-1185">Reference proteome</keyword>
<protein>
    <submittedName>
        <fullName evidence="7">Membrane protein</fullName>
    </submittedName>
</protein>
<dbReference type="PANTHER" id="PTHR23513:SF11">
    <property type="entry name" value="STAPHYLOFERRIN A TRANSPORTER"/>
    <property type="match status" value="1"/>
</dbReference>
<dbReference type="Gene3D" id="1.20.1250.20">
    <property type="entry name" value="MFS general substrate transporter like domains"/>
    <property type="match status" value="1"/>
</dbReference>
<keyword evidence="2" id="KW-1003">Cell membrane</keyword>
<organism evidence="7 8">
    <name type="scientific">Sphaerisporangium melleum</name>
    <dbReference type="NCBI Taxonomy" id="321316"/>
    <lineage>
        <taxon>Bacteria</taxon>
        <taxon>Bacillati</taxon>
        <taxon>Actinomycetota</taxon>
        <taxon>Actinomycetes</taxon>
        <taxon>Streptosporangiales</taxon>
        <taxon>Streptosporangiaceae</taxon>
        <taxon>Sphaerisporangium</taxon>
    </lineage>
</organism>
<evidence type="ECO:0000256" key="4">
    <source>
        <dbReference type="ARBA" id="ARBA00022989"/>
    </source>
</evidence>
<dbReference type="CDD" id="cd06173">
    <property type="entry name" value="MFS_MefA_like"/>
    <property type="match status" value="1"/>
</dbReference>
<evidence type="ECO:0000256" key="5">
    <source>
        <dbReference type="ARBA" id="ARBA00023136"/>
    </source>
</evidence>